<protein>
    <submittedName>
        <fullName evidence="1">Uncharacterized protein</fullName>
    </submittedName>
</protein>
<organism evidence="1 2">
    <name type="scientific">Paralvinella palmiformis</name>
    <dbReference type="NCBI Taxonomy" id="53620"/>
    <lineage>
        <taxon>Eukaryota</taxon>
        <taxon>Metazoa</taxon>
        <taxon>Spiralia</taxon>
        <taxon>Lophotrochozoa</taxon>
        <taxon>Annelida</taxon>
        <taxon>Polychaeta</taxon>
        <taxon>Sedentaria</taxon>
        <taxon>Canalipalpata</taxon>
        <taxon>Terebellida</taxon>
        <taxon>Terebelliformia</taxon>
        <taxon>Alvinellidae</taxon>
        <taxon>Paralvinella</taxon>
    </lineage>
</organism>
<dbReference type="EMBL" id="JAODUP010000735">
    <property type="protein sequence ID" value="KAK2144726.1"/>
    <property type="molecule type" value="Genomic_DNA"/>
</dbReference>
<gene>
    <name evidence="1" type="ORF">LSH36_735g00027</name>
</gene>
<dbReference type="AlphaFoldDB" id="A0AAD9J242"/>
<sequence length="26" mass="2933">MEDSLTKCALHLCPNTTDLSVVGLWW</sequence>
<keyword evidence="2" id="KW-1185">Reference proteome</keyword>
<reference evidence="1" key="1">
    <citation type="journal article" date="2023" name="Mol. Biol. Evol.">
        <title>Third-Generation Sequencing Reveals the Adaptive Role of the Epigenome in Three Deep-Sea Polychaetes.</title>
        <authorList>
            <person name="Perez M."/>
            <person name="Aroh O."/>
            <person name="Sun Y."/>
            <person name="Lan Y."/>
            <person name="Juniper S.K."/>
            <person name="Young C.R."/>
            <person name="Angers B."/>
            <person name="Qian P.Y."/>
        </authorList>
    </citation>
    <scope>NUCLEOTIDE SEQUENCE</scope>
    <source>
        <strain evidence="1">P08H-3</strain>
    </source>
</reference>
<accession>A0AAD9J242</accession>
<comment type="caution">
    <text evidence="1">The sequence shown here is derived from an EMBL/GenBank/DDBJ whole genome shotgun (WGS) entry which is preliminary data.</text>
</comment>
<dbReference type="Proteomes" id="UP001208570">
    <property type="component" value="Unassembled WGS sequence"/>
</dbReference>
<evidence type="ECO:0000313" key="1">
    <source>
        <dbReference type="EMBL" id="KAK2144726.1"/>
    </source>
</evidence>
<name>A0AAD9J242_9ANNE</name>
<proteinExistence type="predicted"/>
<evidence type="ECO:0000313" key="2">
    <source>
        <dbReference type="Proteomes" id="UP001208570"/>
    </source>
</evidence>